<dbReference type="EMBL" id="BMPI01000094">
    <property type="protein sequence ID" value="GGM83915.1"/>
    <property type="molecule type" value="Genomic_DNA"/>
</dbReference>
<feature type="compositionally biased region" description="Polar residues" evidence="1">
    <location>
        <begin position="137"/>
        <end position="153"/>
    </location>
</feature>
<protein>
    <submittedName>
        <fullName evidence="2">Uncharacterized protein</fullName>
    </submittedName>
</protein>
<evidence type="ECO:0000313" key="3">
    <source>
        <dbReference type="Proteomes" id="UP000642070"/>
    </source>
</evidence>
<feature type="compositionally biased region" description="Gly residues" evidence="1">
    <location>
        <begin position="67"/>
        <end position="77"/>
    </location>
</feature>
<reference evidence="2" key="1">
    <citation type="journal article" date="2014" name="Int. J. Syst. Evol. Microbiol.">
        <title>Complete genome sequence of Corynebacterium casei LMG S-19264T (=DSM 44701T), isolated from a smear-ripened cheese.</title>
        <authorList>
            <consortium name="US DOE Joint Genome Institute (JGI-PGF)"/>
            <person name="Walter F."/>
            <person name="Albersmeier A."/>
            <person name="Kalinowski J."/>
            <person name="Ruckert C."/>
        </authorList>
    </citation>
    <scope>NUCLEOTIDE SEQUENCE</scope>
    <source>
        <strain evidence="2">JCM 19831</strain>
    </source>
</reference>
<keyword evidence="3" id="KW-1185">Reference proteome</keyword>
<feature type="compositionally biased region" description="Low complexity" evidence="1">
    <location>
        <begin position="78"/>
        <end position="93"/>
    </location>
</feature>
<feature type="region of interest" description="Disordered" evidence="1">
    <location>
        <begin position="1"/>
        <end position="165"/>
    </location>
</feature>
<organism evidence="2 3">
    <name type="scientific">Dactylosporangium sucinum</name>
    <dbReference type="NCBI Taxonomy" id="1424081"/>
    <lineage>
        <taxon>Bacteria</taxon>
        <taxon>Bacillati</taxon>
        <taxon>Actinomycetota</taxon>
        <taxon>Actinomycetes</taxon>
        <taxon>Micromonosporales</taxon>
        <taxon>Micromonosporaceae</taxon>
        <taxon>Dactylosporangium</taxon>
    </lineage>
</organism>
<reference evidence="2" key="2">
    <citation type="submission" date="2020-09" db="EMBL/GenBank/DDBJ databases">
        <authorList>
            <person name="Sun Q."/>
            <person name="Ohkuma M."/>
        </authorList>
    </citation>
    <scope>NUCLEOTIDE SEQUENCE</scope>
    <source>
        <strain evidence="2">JCM 19831</strain>
    </source>
</reference>
<sequence>MIVVVAGSATLDSTPPSRAPIVAEPGPGPVVIDTPTGPPTGGPGRQSLAAVPTAPQPPGRPRASAGASGGSGGGFGVGTSTKGPQKAPSAEASPPAPVKPPAVETPASPGVPDGGVPIQDRAWPGWDATLRGRKESTVTWRRQWRSPSGSVDQAVSAGRSPDCSY</sequence>
<evidence type="ECO:0000256" key="1">
    <source>
        <dbReference type="SAM" id="MobiDB-lite"/>
    </source>
</evidence>
<proteinExistence type="predicted"/>
<comment type="caution">
    <text evidence="2">The sequence shown here is derived from an EMBL/GenBank/DDBJ whole genome shotgun (WGS) entry which is preliminary data.</text>
</comment>
<gene>
    <name evidence="2" type="ORF">GCM10007977_101680</name>
</gene>
<name>A0A917UD44_9ACTN</name>
<accession>A0A917UD44</accession>
<evidence type="ECO:0000313" key="2">
    <source>
        <dbReference type="EMBL" id="GGM83915.1"/>
    </source>
</evidence>
<dbReference type="Proteomes" id="UP000642070">
    <property type="component" value="Unassembled WGS sequence"/>
</dbReference>
<dbReference type="AlphaFoldDB" id="A0A917UD44"/>